<dbReference type="EMBL" id="CQBK01000020">
    <property type="protein sequence ID" value="CNI24470.1"/>
    <property type="molecule type" value="Genomic_DNA"/>
</dbReference>
<evidence type="ECO:0000313" key="1">
    <source>
        <dbReference type="EMBL" id="CNI24470.1"/>
    </source>
</evidence>
<organism evidence="1 2">
    <name type="scientific">Yersinia similis</name>
    <dbReference type="NCBI Taxonomy" id="367190"/>
    <lineage>
        <taxon>Bacteria</taxon>
        <taxon>Pseudomonadati</taxon>
        <taxon>Pseudomonadota</taxon>
        <taxon>Gammaproteobacteria</taxon>
        <taxon>Enterobacterales</taxon>
        <taxon>Yersiniaceae</taxon>
        <taxon>Yersinia</taxon>
    </lineage>
</organism>
<dbReference type="Proteomes" id="UP000038204">
    <property type="component" value="Unassembled WGS sequence"/>
</dbReference>
<dbReference type="AlphaFoldDB" id="A0A0T9QR58"/>
<protein>
    <submittedName>
        <fullName evidence="1">Uncharacterized protein</fullName>
    </submittedName>
</protein>
<name>A0A0T9QR58_9GAMM</name>
<gene>
    <name evidence="1" type="ORF">ERS008667_02841</name>
</gene>
<evidence type="ECO:0000313" key="2">
    <source>
        <dbReference type="Proteomes" id="UP000038204"/>
    </source>
</evidence>
<reference evidence="1 2" key="1">
    <citation type="submission" date="2015-03" db="EMBL/GenBank/DDBJ databases">
        <authorList>
            <person name="Murphy D."/>
        </authorList>
    </citation>
    <scope>NUCLEOTIDE SEQUENCE [LARGE SCALE GENOMIC DNA]</scope>
    <source>
        <strain evidence="1 2">Y233</strain>
    </source>
</reference>
<accession>A0A0T9QR58</accession>
<sequence length="32" mass="3653">MNQASEFERERILEWPNDGSVAAMVADVRFAI</sequence>
<proteinExistence type="predicted"/>